<dbReference type="Proteomes" id="UP000076502">
    <property type="component" value="Unassembled WGS sequence"/>
</dbReference>
<accession>A0A154PPK3</accession>
<reference evidence="2 3" key="1">
    <citation type="submission" date="2015-07" db="EMBL/GenBank/DDBJ databases">
        <title>The genome of Dufourea novaeangliae.</title>
        <authorList>
            <person name="Pan H."/>
            <person name="Kapheim K."/>
        </authorList>
    </citation>
    <scope>NUCLEOTIDE SEQUENCE [LARGE SCALE GENOMIC DNA]</scope>
    <source>
        <strain evidence="2">0120121106</strain>
        <tissue evidence="2">Whole body</tissue>
    </source>
</reference>
<evidence type="ECO:0000313" key="3">
    <source>
        <dbReference type="Proteomes" id="UP000076502"/>
    </source>
</evidence>
<evidence type="ECO:0000256" key="1">
    <source>
        <dbReference type="SAM" id="MobiDB-lite"/>
    </source>
</evidence>
<keyword evidence="3" id="KW-1185">Reference proteome</keyword>
<proteinExistence type="predicted"/>
<protein>
    <submittedName>
        <fullName evidence="2">Uncharacterized protein</fullName>
    </submittedName>
</protein>
<feature type="compositionally biased region" description="Basic residues" evidence="1">
    <location>
        <begin position="1437"/>
        <end position="1447"/>
    </location>
</feature>
<feature type="region of interest" description="Disordered" evidence="1">
    <location>
        <begin position="1410"/>
        <end position="1447"/>
    </location>
</feature>
<dbReference type="STRING" id="178035.A0A154PPK3"/>
<feature type="compositionally biased region" description="Polar residues" evidence="1">
    <location>
        <begin position="1421"/>
        <end position="1434"/>
    </location>
</feature>
<dbReference type="OrthoDB" id="6776738at2759"/>
<evidence type="ECO:0000313" key="2">
    <source>
        <dbReference type="EMBL" id="KZC13364.1"/>
    </source>
</evidence>
<dbReference type="EMBL" id="KQ434999">
    <property type="protein sequence ID" value="KZC13364.1"/>
    <property type="molecule type" value="Genomic_DNA"/>
</dbReference>
<gene>
    <name evidence="2" type="ORF">WN55_05962</name>
</gene>
<organism evidence="2 3">
    <name type="scientific">Dufourea novaeangliae</name>
    <name type="common">Sweat bee</name>
    <dbReference type="NCBI Taxonomy" id="178035"/>
    <lineage>
        <taxon>Eukaryota</taxon>
        <taxon>Metazoa</taxon>
        <taxon>Ecdysozoa</taxon>
        <taxon>Arthropoda</taxon>
        <taxon>Hexapoda</taxon>
        <taxon>Insecta</taxon>
        <taxon>Pterygota</taxon>
        <taxon>Neoptera</taxon>
        <taxon>Endopterygota</taxon>
        <taxon>Hymenoptera</taxon>
        <taxon>Apocrita</taxon>
        <taxon>Aculeata</taxon>
        <taxon>Apoidea</taxon>
        <taxon>Anthophila</taxon>
        <taxon>Halictidae</taxon>
        <taxon>Rophitinae</taxon>
        <taxon>Dufourea</taxon>
    </lineage>
</organism>
<name>A0A154PPK3_DUFNO</name>
<sequence>MNNIEKNVKRWIEFIQTEQLDRITDEIQVNSTENVNKHVFKLLLYLSHTADRCNKRNSAIGKEIYRLTCQLRLILTEIPDSKKFISSLYHIIRCLLIMCMYKEAFRVCSFLNTEAICISDTAVSDILLKIAYLWSNAVNSAFNILQRDPSNLRYYYEMKDVIKYELDMIRIAYIKIIIKEDEKYVISRYVLHIVSRVMCEYANEESLKTAIQVLGNLSNCFKPILIEDEECYQCYQQLESLCLIIMKPIECLVNNTANSIQDFCNDYLKIPKRYGYSGSIKWTTFSIVQILQSLFIYWEMCIKAGKKVFLRNNVLLEIMNLVPHISKCFLHQISDKCKSCQSRECMVRTDMYNVIVIKTRCINLISKLSANDLSKDICRLAQRFLEQNVAHIYKMKECRCKCWPQLWSTCSALLYNLGIMSECFYKESVSLFSLLCSSIVQFEGVQQKSQYINLQNPICFTLHRLSSLHYNHGMYREAMTVTALNALLSYKDSDTKAFRMWANIKHKSVNSKEIMEMTILSCLKTDRAKIEELGLFFELSQYDLVEICLREAKGLQEAKVNLSDAIRKVLGEMITLNATPILYARVVQMLVYHLLNFVYIENTLDCLKQAVSNLERIKTSNSVLCLQANLEFYIFITKLQIMSEKTQVEMENTKFALHAPKISEIGENESRDVVPAYSTINIKEDSRLVTYLETPLGKWNKCLEQNIEEIVRGSEPLITLYTLIIAGEYARLYRYQKCEVNIWKLAYKLASEMQDNRAIIYITGRSVSLRHINQKWIITAKELANKLQDTNDEDTIYAIAYGEARKLLNESRKLPGISFFSNTAVYLYSLDRILWNCSMYKEDIKHEEYTRYIVETLYTIVNLNEELSAKKWKSRDKYLFGFDILLSATINLSLRMNSLLSFREIGAHLVRRLRTAQTLGATIRVAEVLKSLCYIDLSRSQLSDCEVKLQGLEHILNIESFKASMTISSAKVTVQNVLTPVRVLESVRDVPQNDASPILRNKCFDLPEFMLHTDCACYACQNLSYCYLVFVGTHIRAQLYALQKKFSASLQHFSGAFRIKEKLIKMEKSVSRQKKGYFSLQERLYSIDYVLLLINFSYFLNNYLKPRQDKTMNILFLAVKICGMYKLKGHPVYMSVKELILNYRFQKTIDSLDCSTFTVLKSSDINLTKYIQESKTEDTICVTPTTNNSRTKKPITLKRNRTPPLLKLNKVSMNFSDDEDNTSSSTYGYRRTRSRSKLTRRKIFDEEDTSNTSKALEDINEPRKVLLQEPVNLNEENISNISMNDVINKITSLVPDVSEYLLEAVDKLEDPVTSNNMQQLIKKIEDLKLNATTQKNVRKTRHLKQLTSNDCKKINKIIAFFKDLGINEKEDKNNLMSERSNISESNSVERLEPSNLFVEQYNSVDNLKKIHSNESTKSKITRQSVKQSITPQETHNAKTRSSKRNSS</sequence>